<evidence type="ECO:0000313" key="2">
    <source>
        <dbReference type="Proteomes" id="UP000249949"/>
    </source>
</evidence>
<accession>A0A2Z2HLJ5</accession>
<dbReference type="KEGG" id="nct:NMSP_0103"/>
<dbReference type="RefSeq" id="WP_192866177.1">
    <property type="nucleotide sequence ID" value="NZ_CP021324.1"/>
</dbReference>
<proteinExistence type="predicted"/>
<gene>
    <name evidence="1" type="ORF">NMSP_0103</name>
</gene>
<name>A0A2Z2HLJ5_9ARCH</name>
<dbReference type="Proteomes" id="UP000249949">
    <property type="component" value="Chromosome"/>
</dbReference>
<evidence type="ECO:0000313" key="1">
    <source>
        <dbReference type="EMBL" id="ARS63736.1"/>
    </source>
</evidence>
<reference evidence="1 2" key="1">
    <citation type="journal article" date="2017" name="Environ. Microbiol.">
        <title>Genome and epigenome of a novel marine Thaumarchaeota strain suggest viral infection, phosphorothioation DNA modification and multiple restriction systems.</title>
        <authorList>
            <person name="Ahlgren N.A."/>
            <person name="Chen Y."/>
            <person name="Needham D.M."/>
            <person name="Parada A.E."/>
            <person name="Sachdeva R."/>
            <person name="Trinh V."/>
            <person name="Chen T."/>
            <person name="Fuhrman J.A."/>
        </authorList>
    </citation>
    <scope>NUCLEOTIDE SEQUENCE [LARGE SCALE GENOMIC DNA]</scope>
    <source>
        <strain evidence="1 2">SPOT01</strain>
    </source>
</reference>
<sequence length="54" mass="6536">MEFREIYCTSCKKVIGRYNIKFYSEDKIAELMKTSHVTHVRNGHQINIRKFEKN</sequence>
<organism evidence="1 2">
    <name type="scientific">Candidatus Nitrosomarinus catalinensis</name>
    <dbReference type="NCBI Taxonomy" id="1898749"/>
    <lineage>
        <taxon>Archaea</taxon>
        <taxon>Nitrososphaerota</taxon>
        <taxon>Nitrososphaeria</taxon>
        <taxon>Nitrosopumilales</taxon>
        <taxon>Nitrosopumilaceae</taxon>
        <taxon>Candidatus Nitrosomarinus</taxon>
    </lineage>
</organism>
<dbReference type="AlphaFoldDB" id="A0A2Z2HLJ5"/>
<protein>
    <submittedName>
        <fullName evidence="1">Uncharacterized protein</fullName>
    </submittedName>
</protein>
<keyword evidence="2" id="KW-1185">Reference proteome</keyword>
<dbReference type="OrthoDB" id="8718at2157"/>
<dbReference type="EMBL" id="CP021324">
    <property type="protein sequence ID" value="ARS63736.1"/>
    <property type="molecule type" value="Genomic_DNA"/>
</dbReference>
<dbReference type="GeneID" id="59167070"/>